<keyword evidence="6" id="KW-1185">Reference proteome</keyword>
<feature type="region of interest" description="Disordered" evidence="2">
    <location>
        <begin position="1"/>
        <end position="30"/>
    </location>
</feature>
<sequence length="640" mass="70809">MQESGEGVRQAPPPRGCARARGGAGAERRPLTQLSARAREAAAAALGGPGGVRAAAVERSVRRGRIALKFNYWEGHEDDARLARLSPAYGRLKGYQKVGVRWLLAQAQGGFGSILADEMGLGKTAQTLTFLDLWQSVGRDGRSTGDQVPSEPPEPDVQRPVRPSLVLIPASVINTWETEAQKWCPHLTAFTYHAGSARERCELADKYFAEHDGRCALILTTAGVLHCRDDRAFFFGRLHFDFLVIDEAHCMKNSESARFRDVTRGIRVDRRVLLTGTPVQNSLRELANLLTIVLAAPGEQRGQGRRTSAVVEELGRVVETGSLRALQTRAAPLILRRLKRNVMSDLPPKQGHTLRCALDGRQQALYDAEVSRARAAAQRGGRDTLKARREFVRTLFHRLRRLCGHPLLSQTRLDERDYGRLVDLLCGLRPDFQKAPRERALAHVKGWSDFDVAVAVRDYGLADRLGPGFDRARFEMPARAELVEGSAKIKELIRLLRKQREAGAKTLVFSQFTEYLDVIGEALSAEGFMYARLDGGTKIEDRPEVMQNFQAKGSGVDVFLLSMKAGGTGLNLTAADVVVLMDVSFNPQDNRQAEDRAHRLGQTKPVSVYYLVSAGTVEDGFAEDTNEPLALITQFRRDLI</sequence>
<proteinExistence type="predicted"/>
<dbReference type="InterPro" id="IPR001650">
    <property type="entry name" value="Helicase_C-like"/>
</dbReference>
<evidence type="ECO:0000259" key="3">
    <source>
        <dbReference type="PROSITE" id="PS51192"/>
    </source>
</evidence>
<dbReference type="EMBL" id="CAUYUJ010015047">
    <property type="protein sequence ID" value="CAK0849242.1"/>
    <property type="molecule type" value="Genomic_DNA"/>
</dbReference>
<feature type="domain" description="Helicase C-terminal" evidence="4">
    <location>
        <begin position="488"/>
        <end position="640"/>
    </location>
</feature>
<evidence type="ECO:0000313" key="5">
    <source>
        <dbReference type="EMBL" id="CAK0849242.1"/>
    </source>
</evidence>
<dbReference type="Gene3D" id="3.40.50.300">
    <property type="entry name" value="P-loop containing nucleotide triphosphate hydrolases"/>
    <property type="match status" value="1"/>
</dbReference>
<keyword evidence="1" id="KW-0378">Hydrolase</keyword>
<organism evidence="5 6">
    <name type="scientific">Prorocentrum cordatum</name>
    <dbReference type="NCBI Taxonomy" id="2364126"/>
    <lineage>
        <taxon>Eukaryota</taxon>
        <taxon>Sar</taxon>
        <taxon>Alveolata</taxon>
        <taxon>Dinophyceae</taxon>
        <taxon>Prorocentrales</taxon>
        <taxon>Prorocentraceae</taxon>
        <taxon>Prorocentrum</taxon>
    </lineage>
</organism>
<dbReference type="SMART" id="SM00487">
    <property type="entry name" value="DEXDc"/>
    <property type="match status" value="1"/>
</dbReference>
<dbReference type="InterPro" id="IPR038718">
    <property type="entry name" value="SNF2-like_sf"/>
</dbReference>
<dbReference type="CDD" id="cd18793">
    <property type="entry name" value="SF2_C_SNF"/>
    <property type="match status" value="1"/>
</dbReference>
<dbReference type="Gene3D" id="3.40.50.10810">
    <property type="entry name" value="Tandem AAA-ATPase domain"/>
    <property type="match status" value="1"/>
</dbReference>
<feature type="region of interest" description="Disordered" evidence="2">
    <location>
        <begin position="140"/>
        <end position="160"/>
    </location>
</feature>
<dbReference type="PROSITE" id="PS51192">
    <property type="entry name" value="HELICASE_ATP_BIND_1"/>
    <property type="match status" value="1"/>
</dbReference>
<reference evidence="5" key="1">
    <citation type="submission" date="2023-10" db="EMBL/GenBank/DDBJ databases">
        <authorList>
            <person name="Chen Y."/>
            <person name="Shah S."/>
            <person name="Dougan E. K."/>
            <person name="Thang M."/>
            <person name="Chan C."/>
        </authorList>
    </citation>
    <scope>NUCLEOTIDE SEQUENCE [LARGE SCALE GENOMIC DNA]</scope>
</reference>
<evidence type="ECO:0000256" key="2">
    <source>
        <dbReference type="SAM" id="MobiDB-lite"/>
    </source>
</evidence>
<dbReference type="CDD" id="cd17919">
    <property type="entry name" value="DEXHc_Snf"/>
    <property type="match status" value="1"/>
</dbReference>
<dbReference type="PROSITE" id="PS51194">
    <property type="entry name" value="HELICASE_CTER"/>
    <property type="match status" value="1"/>
</dbReference>
<dbReference type="InterPro" id="IPR049730">
    <property type="entry name" value="SNF2/RAD54-like_C"/>
</dbReference>
<dbReference type="SMART" id="SM00490">
    <property type="entry name" value="HELICc"/>
    <property type="match status" value="1"/>
</dbReference>
<dbReference type="Pfam" id="PF00176">
    <property type="entry name" value="SNF2-rel_dom"/>
    <property type="match status" value="1"/>
</dbReference>
<accession>A0ABN9TSR0</accession>
<dbReference type="InterPro" id="IPR027417">
    <property type="entry name" value="P-loop_NTPase"/>
</dbReference>
<dbReference type="Proteomes" id="UP001189429">
    <property type="component" value="Unassembled WGS sequence"/>
</dbReference>
<evidence type="ECO:0000259" key="4">
    <source>
        <dbReference type="PROSITE" id="PS51194"/>
    </source>
</evidence>
<name>A0ABN9TSR0_9DINO</name>
<protein>
    <submittedName>
        <fullName evidence="5">Uncharacterized protein</fullName>
    </submittedName>
</protein>
<dbReference type="SUPFAM" id="SSF52540">
    <property type="entry name" value="P-loop containing nucleoside triphosphate hydrolases"/>
    <property type="match status" value="2"/>
</dbReference>
<evidence type="ECO:0000313" key="6">
    <source>
        <dbReference type="Proteomes" id="UP001189429"/>
    </source>
</evidence>
<dbReference type="InterPro" id="IPR000330">
    <property type="entry name" value="SNF2_N"/>
</dbReference>
<dbReference type="Pfam" id="PF00271">
    <property type="entry name" value="Helicase_C"/>
    <property type="match status" value="1"/>
</dbReference>
<dbReference type="InterPro" id="IPR014001">
    <property type="entry name" value="Helicase_ATP-bd"/>
</dbReference>
<dbReference type="PANTHER" id="PTHR10799">
    <property type="entry name" value="SNF2/RAD54 HELICASE FAMILY"/>
    <property type="match status" value="1"/>
</dbReference>
<evidence type="ECO:0000256" key="1">
    <source>
        <dbReference type="ARBA" id="ARBA00022801"/>
    </source>
</evidence>
<feature type="domain" description="Helicase ATP-binding" evidence="3">
    <location>
        <begin position="104"/>
        <end position="296"/>
    </location>
</feature>
<gene>
    <name evidence="5" type="ORF">PCOR1329_LOCUS41986</name>
</gene>
<comment type="caution">
    <text evidence="5">The sequence shown here is derived from an EMBL/GenBank/DDBJ whole genome shotgun (WGS) entry which is preliminary data.</text>
</comment>